<dbReference type="PROSITE" id="PS51387">
    <property type="entry name" value="FAD_PCMH"/>
    <property type="match status" value="1"/>
</dbReference>
<dbReference type="Gene3D" id="3.30.70.2530">
    <property type="match status" value="1"/>
</dbReference>
<dbReference type="GO" id="GO:0016020">
    <property type="term" value="C:membrane"/>
    <property type="evidence" value="ECO:0007669"/>
    <property type="project" value="InterPro"/>
</dbReference>
<dbReference type="InterPro" id="IPR016166">
    <property type="entry name" value="FAD-bd_PCMH"/>
</dbReference>
<dbReference type="Proteomes" id="UP000321490">
    <property type="component" value="Unassembled WGS sequence"/>
</dbReference>
<dbReference type="GO" id="GO:0071949">
    <property type="term" value="F:FAD binding"/>
    <property type="evidence" value="ECO:0007669"/>
    <property type="project" value="InterPro"/>
</dbReference>
<name>A0A562IPU1_9ACTN</name>
<accession>A0A562IPU1</accession>
<dbReference type="Gene3D" id="3.30.70.2520">
    <property type="match status" value="1"/>
</dbReference>
<dbReference type="SUPFAM" id="SSF56176">
    <property type="entry name" value="FAD-binding/transporter-associated domain-like"/>
    <property type="match status" value="1"/>
</dbReference>
<dbReference type="Pfam" id="PF01565">
    <property type="entry name" value="FAD_binding_4"/>
    <property type="match status" value="1"/>
</dbReference>
<keyword evidence="1" id="KW-0560">Oxidoreductase</keyword>
<dbReference type="PANTHER" id="PTHR43762:SF1">
    <property type="entry name" value="D-ARABINONO-1,4-LACTONE OXIDASE"/>
    <property type="match status" value="1"/>
</dbReference>
<dbReference type="PIRSF" id="PIRSF000136">
    <property type="entry name" value="LGO_GLO"/>
    <property type="match status" value="1"/>
</dbReference>
<dbReference type="AlphaFoldDB" id="A0A562IPU1"/>
<evidence type="ECO:0000313" key="3">
    <source>
        <dbReference type="EMBL" id="TWH73037.1"/>
    </source>
</evidence>
<evidence type="ECO:0000256" key="1">
    <source>
        <dbReference type="ARBA" id="ARBA00023002"/>
    </source>
</evidence>
<dbReference type="Gene3D" id="3.30.465.10">
    <property type="match status" value="1"/>
</dbReference>
<evidence type="ECO:0000313" key="4">
    <source>
        <dbReference type="Proteomes" id="UP000321490"/>
    </source>
</evidence>
<evidence type="ECO:0000259" key="2">
    <source>
        <dbReference type="PROSITE" id="PS51387"/>
    </source>
</evidence>
<dbReference type="Pfam" id="PF04030">
    <property type="entry name" value="ALO"/>
    <property type="match status" value="1"/>
</dbReference>
<dbReference type="GO" id="GO:0003885">
    <property type="term" value="F:D-arabinono-1,4-lactone oxidase activity"/>
    <property type="evidence" value="ECO:0007669"/>
    <property type="project" value="InterPro"/>
</dbReference>
<dbReference type="Gene3D" id="3.30.43.10">
    <property type="entry name" value="Uridine Diphospho-n-acetylenolpyruvylglucosamine Reductase, domain 2"/>
    <property type="match status" value="1"/>
</dbReference>
<dbReference type="InterPro" id="IPR016167">
    <property type="entry name" value="FAD-bd_PCMH_sub1"/>
</dbReference>
<sequence length="420" mass="45576">MAVQWAGINWAGNYEYGARELHRPASVAELQELVARTPRLRALGSRHSFTAIPDSAELVSLEELTGTDVDVAADRRTVTVDAGIRYGELAAALHREGLALHNLASLPHISVAGAVATATHGSGVGNRNLAGAVAGLQLVTSDGELLRATRGDADFPGLVVGLGALGVVTRVTLDVEPAFEVRQRVFEQLPWDTLFERFDDVVSAGYSVSLFTLFGDALDMIWVKSRTDAGAGPVGELFGAREADGERHPIPGIDPAPTTGQLGAPGSWSDRLPHFRMGFTPSNGDEIQSEFLLPRDQAVPALQALLRLGPRIRPLLQTCEIRTIAADDLWMSTAYEQDSIALHFTWVQDQQAVEALLVDLEAALEPFGPRPHWGKLFLADAAALAPRYPRHADFLALVERLDPRGAFRNDWFERYVTGSR</sequence>
<keyword evidence="4" id="KW-1185">Reference proteome</keyword>
<gene>
    <name evidence="3" type="ORF">JD78_01560</name>
</gene>
<dbReference type="InterPro" id="IPR010031">
    <property type="entry name" value="FAD_lactone_oxidase-like"/>
</dbReference>
<comment type="caution">
    <text evidence="3">The sequence shown here is derived from an EMBL/GenBank/DDBJ whole genome shotgun (WGS) entry which is preliminary data.</text>
</comment>
<proteinExistence type="predicted"/>
<dbReference type="InterPro" id="IPR007173">
    <property type="entry name" value="ALO_C"/>
</dbReference>
<dbReference type="Gene3D" id="1.10.45.10">
    <property type="entry name" value="Vanillyl-alcohol Oxidase, Chain A, domain 4"/>
    <property type="match status" value="1"/>
</dbReference>
<organism evidence="3 4">
    <name type="scientific">Modestobacter roseus</name>
    <dbReference type="NCBI Taxonomy" id="1181884"/>
    <lineage>
        <taxon>Bacteria</taxon>
        <taxon>Bacillati</taxon>
        <taxon>Actinomycetota</taxon>
        <taxon>Actinomycetes</taxon>
        <taxon>Geodermatophilales</taxon>
        <taxon>Geodermatophilaceae</taxon>
        <taxon>Modestobacter</taxon>
    </lineage>
</organism>
<dbReference type="GO" id="GO:0080049">
    <property type="term" value="F:L-gulono-1,4-lactone dehydrogenase activity"/>
    <property type="evidence" value="ECO:0007669"/>
    <property type="project" value="TreeGrafter"/>
</dbReference>
<dbReference type="InterPro" id="IPR016169">
    <property type="entry name" value="FAD-bd_PCMH_sub2"/>
</dbReference>
<reference evidence="3 4" key="1">
    <citation type="submission" date="2019-07" db="EMBL/GenBank/DDBJ databases">
        <title>R&amp;d 2014.</title>
        <authorList>
            <person name="Klenk H.-P."/>
        </authorList>
    </citation>
    <scope>NUCLEOTIDE SEQUENCE [LARGE SCALE GENOMIC DNA]</scope>
    <source>
        <strain evidence="3 4">DSM 45764</strain>
    </source>
</reference>
<dbReference type="InterPro" id="IPR036318">
    <property type="entry name" value="FAD-bd_PCMH-like_sf"/>
</dbReference>
<dbReference type="EMBL" id="VLKF01000001">
    <property type="protein sequence ID" value="TWH73037.1"/>
    <property type="molecule type" value="Genomic_DNA"/>
</dbReference>
<dbReference type="InterPro" id="IPR006094">
    <property type="entry name" value="Oxid_FAD_bind_N"/>
</dbReference>
<dbReference type="InterPro" id="IPR016171">
    <property type="entry name" value="Vanillyl_alc_oxidase_C-sub2"/>
</dbReference>
<feature type="domain" description="FAD-binding PCMH-type" evidence="2">
    <location>
        <begin position="14"/>
        <end position="178"/>
    </location>
</feature>
<protein>
    <submittedName>
        <fullName evidence="3">Xylitol oxidase</fullName>
    </submittedName>
</protein>
<dbReference type="PANTHER" id="PTHR43762">
    <property type="entry name" value="L-GULONOLACTONE OXIDASE"/>
    <property type="match status" value="1"/>
</dbReference>